<reference evidence="2" key="1">
    <citation type="submission" date="2023-07" db="EMBL/GenBank/DDBJ databases">
        <authorList>
            <consortium name="CYATHOMIX"/>
        </authorList>
    </citation>
    <scope>NUCLEOTIDE SEQUENCE</scope>
    <source>
        <strain evidence="2">N/A</strain>
    </source>
</reference>
<evidence type="ECO:0000256" key="1">
    <source>
        <dbReference type="SAM" id="SignalP"/>
    </source>
</evidence>
<comment type="caution">
    <text evidence="2">The sequence shown here is derived from an EMBL/GenBank/DDBJ whole genome shotgun (WGS) entry which is preliminary data.</text>
</comment>
<feature type="chain" id="PRO_5041211618" evidence="1">
    <location>
        <begin position="25"/>
        <end position="85"/>
    </location>
</feature>
<keyword evidence="1" id="KW-0732">Signal</keyword>
<evidence type="ECO:0000313" key="2">
    <source>
        <dbReference type="EMBL" id="CAJ0605973.1"/>
    </source>
</evidence>
<keyword evidence="3" id="KW-1185">Reference proteome</keyword>
<name>A0AA36MDC1_CYLNA</name>
<accession>A0AA36MDC1</accession>
<dbReference type="AlphaFoldDB" id="A0AA36MDC1"/>
<sequence>MFSARAILLCILLVFIQACREGDARVVKQIAYGRNIPAWRSSIRVRQVQGDFPRLSAFYGGGGVRPQLLNFYKRSEEMYDPAEEN</sequence>
<feature type="signal peptide" evidence="1">
    <location>
        <begin position="1"/>
        <end position="24"/>
    </location>
</feature>
<dbReference type="Proteomes" id="UP001176961">
    <property type="component" value="Unassembled WGS sequence"/>
</dbReference>
<dbReference type="EMBL" id="CATQJL010000316">
    <property type="protein sequence ID" value="CAJ0605973.1"/>
    <property type="molecule type" value="Genomic_DNA"/>
</dbReference>
<protein>
    <submittedName>
        <fullName evidence="2">Uncharacterized protein</fullName>
    </submittedName>
</protein>
<organism evidence="2 3">
    <name type="scientific">Cylicocyclus nassatus</name>
    <name type="common">Nematode worm</name>
    <dbReference type="NCBI Taxonomy" id="53992"/>
    <lineage>
        <taxon>Eukaryota</taxon>
        <taxon>Metazoa</taxon>
        <taxon>Ecdysozoa</taxon>
        <taxon>Nematoda</taxon>
        <taxon>Chromadorea</taxon>
        <taxon>Rhabditida</taxon>
        <taxon>Rhabditina</taxon>
        <taxon>Rhabditomorpha</taxon>
        <taxon>Strongyloidea</taxon>
        <taxon>Strongylidae</taxon>
        <taxon>Cylicocyclus</taxon>
    </lineage>
</organism>
<gene>
    <name evidence="2" type="ORF">CYNAS_LOCUS17956</name>
</gene>
<dbReference type="PROSITE" id="PS51257">
    <property type="entry name" value="PROKAR_LIPOPROTEIN"/>
    <property type="match status" value="1"/>
</dbReference>
<proteinExistence type="predicted"/>
<evidence type="ECO:0000313" key="3">
    <source>
        <dbReference type="Proteomes" id="UP001176961"/>
    </source>
</evidence>